<dbReference type="AlphaFoldDB" id="E0UL86"/>
<reference evidence="2" key="1">
    <citation type="journal article" date="2011" name="MBio">
        <title>Novel metabolic attributes of the genus Cyanothece, comprising a group of unicellular nitrogen-fixing Cyanobacteria.</title>
        <authorList>
            <person name="Bandyopadhyay A."/>
            <person name="Elvitigala T."/>
            <person name="Welsh E."/>
            <person name="Stockel J."/>
            <person name="Liberton M."/>
            <person name="Min H."/>
            <person name="Sherman L.A."/>
            <person name="Pakrasi H.B."/>
        </authorList>
    </citation>
    <scope>NUCLEOTIDE SEQUENCE [LARGE SCALE GENOMIC DNA]</scope>
    <source>
        <strain evidence="2">PCC 7822</strain>
        <plasmid evidence="2">Cy782201</plasmid>
    </source>
</reference>
<evidence type="ECO:0000313" key="2">
    <source>
        <dbReference type="Proteomes" id="UP000008206"/>
    </source>
</evidence>
<dbReference type="KEGG" id="cyj:Cyan7822_5862"/>
<organism evidence="1 2">
    <name type="scientific">Gloeothece verrucosa (strain PCC 7822)</name>
    <name type="common">Cyanothece sp. (strain PCC 7822)</name>
    <dbReference type="NCBI Taxonomy" id="497965"/>
    <lineage>
        <taxon>Bacteria</taxon>
        <taxon>Bacillati</taxon>
        <taxon>Cyanobacteriota</taxon>
        <taxon>Cyanophyceae</taxon>
        <taxon>Oscillatoriophycideae</taxon>
        <taxon>Chroococcales</taxon>
        <taxon>Aphanothecaceae</taxon>
        <taxon>Gloeothece</taxon>
        <taxon>Gloeothece verrucosa</taxon>
    </lineage>
</organism>
<keyword evidence="2" id="KW-1185">Reference proteome</keyword>
<evidence type="ECO:0000313" key="1">
    <source>
        <dbReference type="EMBL" id="ADN17716.1"/>
    </source>
</evidence>
<dbReference type="EMBL" id="CP002199">
    <property type="protein sequence ID" value="ADN17716.1"/>
    <property type="molecule type" value="Genomic_DNA"/>
</dbReference>
<name>E0UL86_GLOV7</name>
<sequence>MSNQLMNLTEANLLQKIKLSINQLEELHPLVFRGAFGLTHEQAAYELCVEPQTMRAYTKKQPSKRVKKLAATTARQWVINGHNIVEPELLWKAIFENAH</sequence>
<dbReference type="RefSeq" id="WP_013334466.1">
    <property type="nucleotide sequence ID" value="NC_014533.1"/>
</dbReference>
<gene>
    <name evidence="1" type="ordered locus">Cyan7822_5862</name>
</gene>
<protein>
    <submittedName>
        <fullName evidence="1">Uncharacterized protein</fullName>
    </submittedName>
</protein>
<accession>E0UL86</accession>
<dbReference type="HOGENOM" id="CLU_2315597_0_0_3"/>
<keyword evidence="1" id="KW-0614">Plasmid</keyword>
<proteinExistence type="predicted"/>
<dbReference type="Proteomes" id="UP000008206">
    <property type="component" value="Plasmid Cy782201"/>
</dbReference>
<geneLocation type="plasmid" evidence="1 2">
    <name>Cy782201</name>
</geneLocation>